<reference evidence="1 2" key="1">
    <citation type="journal article" date="2021" name="ISME Commun">
        <title>Automated analysis of genomic sequences facilitates high-throughput and comprehensive description of bacteria.</title>
        <authorList>
            <person name="Hitch T.C.A."/>
        </authorList>
    </citation>
    <scope>NUCLEOTIDE SEQUENCE [LARGE SCALE GENOMIC DNA]</scope>
    <source>
        <strain evidence="1 2">Sanger_109</strain>
    </source>
</reference>
<name>A0ABT2TKR6_9FIRM</name>
<accession>A0ABT2TKR6</accession>
<comment type="caution">
    <text evidence="1">The sequence shown here is derived from an EMBL/GenBank/DDBJ whole genome shotgun (WGS) entry which is preliminary data.</text>
</comment>
<organism evidence="1 2">
    <name type="scientific">Brotonthovivens ammoniilytica</name>
    <dbReference type="NCBI Taxonomy" id="2981725"/>
    <lineage>
        <taxon>Bacteria</taxon>
        <taxon>Bacillati</taxon>
        <taxon>Bacillota</taxon>
        <taxon>Clostridia</taxon>
        <taxon>Lachnospirales</taxon>
        <taxon>Lachnospiraceae</taxon>
        <taxon>Brotonthovivens</taxon>
    </lineage>
</organism>
<sequence>MIESGHIFSICIHCGRPIYGETKNYDGEYYLEVPEGVIHYDCVNDWAQKCRREAR</sequence>
<proteinExistence type="predicted"/>
<keyword evidence="2" id="KW-1185">Reference proteome</keyword>
<gene>
    <name evidence="1" type="ORF">OCV88_07915</name>
</gene>
<dbReference type="EMBL" id="JAOQJQ010000002">
    <property type="protein sequence ID" value="MCU6762271.1"/>
    <property type="molecule type" value="Genomic_DNA"/>
</dbReference>
<protein>
    <submittedName>
        <fullName evidence="1">Uncharacterized protein</fullName>
    </submittedName>
</protein>
<dbReference type="Proteomes" id="UP001652442">
    <property type="component" value="Unassembled WGS sequence"/>
</dbReference>
<evidence type="ECO:0000313" key="1">
    <source>
        <dbReference type="EMBL" id="MCU6762271.1"/>
    </source>
</evidence>
<dbReference type="RefSeq" id="WP_262590968.1">
    <property type="nucleotide sequence ID" value="NZ_JAOQJQ010000002.1"/>
</dbReference>
<evidence type="ECO:0000313" key="2">
    <source>
        <dbReference type="Proteomes" id="UP001652442"/>
    </source>
</evidence>